<organism evidence="1 2">
    <name type="scientific">Leptospira interrogans serovar Pyrogenes str. L0374</name>
    <dbReference type="NCBI Taxonomy" id="1049928"/>
    <lineage>
        <taxon>Bacteria</taxon>
        <taxon>Pseudomonadati</taxon>
        <taxon>Spirochaetota</taxon>
        <taxon>Spirochaetia</taxon>
        <taxon>Leptospirales</taxon>
        <taxon>Leptospiraceae</taxon>
        <taxon>Leptospira</taxon>
    </lineage>
</organism>
<reference evidence="1 2" key="1">
    <citation type="submission" date="2013-01" db="EMBL/GenBank/DDBJ databases">
        <authorList>
            <person name="Harkins D.M."/>
            <person name="Durkin A.S."/>
            <person name="Brinkac L.M."/>
            <person name="Haft D.H."/>
            <person name="Selengut J.D."/>
            <person name="Sanka R."/>
            <person name="DePew J."/>
            <person name="Purushe J."/>
            <person name="Peacock S.J."/>
            <person name="Thaipadungpanit J."/>
            <person name="Wuthiekanun V.W."/>
            <person name="Day N.P."/>
            <person name="Vinetz J.M."/>
            <person name="Sutton G.G."/>
            <person name="Nierman W.C."/>
            <person name="Fouts D.E."/>
        </authorList>
    </citation>
    <scope>NUCLEOTIDE SEQUENCE [LARGE SCALE GENOMIC DNA]</scope>
    <source>
        <strain evidence="1 2">L0374</strain>
    </source>
</reference>
<accession>M6KMG7</accession>
<proteinExistence type="predicted"/>
<name>M6KMG7_LEPIR</name>
<evidence type="ECO:0000313" key="1">
    <source>
        <dbReference type="EMBL" id="EMN33030.1"/>
    </source>
</evidence>
<comment type="caution">
    <text evidence="1">The sequence shown here is derived from an EMBL/GenBank/DDBJ whole genome shotgun (WGS) entry which is preliminary data.</text>
</comment>
<protein>
    <submittedName>
        <fullName evidence="1">Uncharacterized protein</fullName>
    </submittedName>
</protein>
<evidence type="ECO:0000313" key="2">
    <source>
        <dbReference type="Proteomes" id="UP000012137"/>
    </source>
</evidence>
<dbReference type="Proteomes" id="UP000012137">
    <property type="component" value="Unassembled WGS sequence"/>
</dbReference>
<dbReference type="AlphaFoldDB" id="M6KMG7"/>
<gene>
    <name evidence="1" type="ORF">LEP1GSC083_1721</name>
</gene>
<dbReference type="EMBL" id="AHMZ02000003">
    <property type="protein sequence ID" value="EMN33030.1"/>
    <property type="molecule type" value="Genomic_DNA"/>
</dbReference>
<sequence length="57" mass="6905">MKGFCPYLFLQFFNNSIHYKGSNHSKECLLKLDDERLIVLENCFNIFQRRTGRKFDE</sequence>